<dbReference type="AlphaFoldDB" id="X0YP41"/>
<gene>
    <name evidence="3" type="ORF">S01H1_78854</name>
</gene>
<dbReference type="InterPro" id="IPR001482">
    <property type="entry name" value="T2SS/T4SS_dom"/>
</dbReference>
<dbReference type="InterPro" id="IPR027417">
    <property type="entry name" value="P-loop_NTPase"/>
</dbReference>
<dbReference type="PANTHER" id="PTHR30486:SF15">
    <property type="entry name" value="TYPE II_IV SECRETION SYSTEM ATPASE"/>
    <property type="match status" value="1"/>
</dbReference>
<dbReference type="Gene3D" id="3.40.50.300">
    <property type="entry name" value="P-loop containing nucleotide triphosphate hydrolases"/>
    <property type="match status" value="1"/>
</dbReference>
<comment type="similarity">
    <text evidence="1">Belongs to the GSP E family.</text>
</comment>
<protein>
    <recommendedName>
        <fullName evidence="2">Bacterial type II secretion system protein E domain-containing protein</fullName>
    </recommendedName>
</protein>
<evidence type="ECO:0000256" key="1">
    <source>
        <dbReference type="ARBA" id="ARBA00006611"/>
    </source>
</evidence>
<name>X0YP41_9ZZZZ</name>
<dbReference type="EMBL" id="BARS01053101">
    <property type="protein sequence ID" value="GAG48702.1"/>
    <property type="molecule type" value="Genomic_DNA"/>
</dbReference>
<organism evidence="3">
    <name type="scientific">marine sediment metagenome</name>
    <dbReference type="NCBI Taxonomy" id="412755"/>
    <lineage>
        <taxon>unclassified sequences</taxon>
        <taxon>metagenomes</taxon>
        <taxon>ecological metagenomes</taxon>
    </lineage>
</organism>
<feature type="domain" description="Bacterial type II secretion system protein E" evidence="2">
    <location>
        <begin position="7"/>
        <end position="185"/>
    </location>
</feature>
<reference evidence="3" key="1">
    <citation type="journal article" date="2014" name="Front. Microbiol.">
        <title>High frequency of phylogenetically diverse reductive dehalogenase-homologous genes in deep subseafloor sedimentary metagenomes.</title>
        <authorList>
            <person name="Kawai M."/>
            <person name="Futagami T."/>
            <person name="Toyoda A."/>
            <person name="Takaki Y."/>
            <person name="Nishi S."/>
            <person name="Hori S."/>
            <person name="Arai W."/>
            <person name="Tsubouchi T."/>
            <person name="Morono Y."/>
            <person name="Uchiyama I."/>
            <person name="Ito T."/>
            <person name="Fujiyama A."/>
            <person name="Inagaki F."/>
            <person name="Takami H."/>
        </authorList>
    </citation>
    <scope>NUCLEOTIDE SEQUENCE</scope>
    <source>
        <strain evidence="3">Expedition CK06-06</strain>
    </source>
</reference>
<dbReference type="PANTHER" id="PTHR30486">
    <property type="entry name" value="TWITCHING MOTILITY PROTEIN PILT"/>
    <property type="match status" value="1"/>
</dbReference>
<sequence>MFLDHSSLEPIRALMLDPEVTEIMINGPGQVYAERHGVMEPEPIRFRDDPQLDHLISALLQSGGRSVSPSAPYVDFRLPDGSRGNVIVPPLALDGPVVTIRKFTKQLTKVADLIRVGTLSRRMAHLLGAAVKGRANILFSGATGTGKTTTLAILSRYIPETERIITIEDTAELQLQQKHVVRLECRRPNVE</sequence>
<feature type="non-terminal residue" evidence="3">
    <location>
        <position position="191"/>
    </location>
</feature>
<dbReference type="Gene3D" id="3.30.450.380">
    <property type="match status" value="1"/>
</dbReference>
<evidence type="ECO:0000313" key="3">
    <source>
        <dbReference type="EMBL" id="GAG48702.1"/>
    </source>
</evidence>
<dbReference type="GO" id="GO:0016887">
    <property type="term" value="F:ATP hydrolysis activity"/>
    <property type="evidence" value="ECO:0007669"/>
    <property type="project" value="InterPro"/>
</dbReference>
<accession>X0YP41</accession>
<dbReference type="Pfam" id="PF00437">
    <property type="entry name" value="T2SSE"/>
    <property type="match status" value="1"/>
</dbReference>
<comment type="caution">
    <text evidence="3">The sequence shown here is derived from an EMBL/GenBank/DDBJ whole genome shotgun (WGS) entry which is preliminary data.</text>
</comment>
<dbReference type="InterPro" id="IPR050921">
    <property type="entry name" value="T4SS_GSP_E_ATPase"/>
</dbReference>
<proteinExistence type="inferred from homology"/>
<evidence type="ECO:0000259" key="2">
    <source>
        <dbReference type="Pfam" id="PF00437"/>
    </source>
</evidence>
<dbReference type="SUPFAM" id="SSF52540">
    <property type="entry name" value="P-loop containing nucleoside triphosphate hydrolases"/>
    <property type="match status" value="1"/>
</dbReference>